<feature type="compositionally biased region" description="Low complexity" evidence="1">
    <location>
        <begin position="189"/>
        <end position="202"/>
    </location>
</feature>
<proteinExistence type="predicted"/>
<reference evidence="2" key="1">
    <citation type="submission" date="2022-11" db="EMBL/GenBank/DDBJ databases">
        <authorList>
            <person name="Morgan W.R."/>
            <person name="Tartar A."/>
        </authorList>
    </citation>
    <scope>NUCLEOTIDE SEQUENCE</scope>
    <source>
        <strain evidence="2">ARSEF 373</strain>
    </source>
</reference>
<comment type="caution">
    <text evidence="2">The sequence shown here is derived from an EMBL/GenBank/DDBJ whole genome shotgun (WGS) entry which is preliminary data.</text>
</comment>
<feature type="region of interest" description="Disordered" evidence="1">
    <location>
        <begin position="139"/>
        <end position="167"/>
    </location>
</feature>
<keyword evidence="3" id="KW-1185">Reference proteome</keyword>
<protein>
    <submittedName>
        <fullName evidence="2">Uncharacterized protein</fullName>
    </submittedName>
</protein>
<evidence type="ECO:0000313" key="2">
    <source>
        <dbReference type="EMBL" id="DBA00561.1"/>
    </source>
</evidence>
<dbReference type="EMBL" id="DAKRPA010000062">
    <property type="protein sequence ID" value="DBA00561.1"/>
    <property type="molecule type" value="Genomic_DNA"/>
</dbReference>
<feature type="region of interest" description="Disordered" evidence="1">
    <location>
        <begin position="75"/>
        <end position="103"/>
    </location>
</feature>
<organism evidence="2 3">
    <name type="scientific">Lagenidium giganteum</name>
    <dbReference type="NCBI Taxonomy" id="4803"/>
    <lineage>
        <taxon>Eukaryota</taxon>
        <taxon>Sar</taxon>
        <taxon>Stramenopiles</taxon>
        <taxon>Oomycota</taxon>
        <taxon>Peronosporomycetes</taxon>
        <taxon>Pythiales</taxon>
        <taxon>Pythiaceae</taxon>
    </lineage>
</organism>
<evidence type="ECO:0000313" key="3">
    <source>
        <dbReference type="Proteomes" id="UP001146120"/>
    </source>
</evidence>
<dbReference type="Proteomes" id="UP001146120">
    <property type="component" value="Unassembled WGS sequence"/>
</dbReference>
<feature type="region of interest" description="Disordered" evidence="1">
    <location>
        <begin position="185"/>
        <end position="209"/>
    </location>
</feature>
<reference evidence="2" key="2">
    <citation type="journal article" date="2023" name="Microbiol Resour">
        <title>Decontamination and Annotation of the Draft Genome Sequence of the Oomycete Lagenidium giganteum ARSEF 373.</title>
        <authorList>
            <person name="Morgan W.R."/>
            <person name="Tartar A."/>
        </authorList>
    </citation>
    <scope>NUCLEOTIDE SEQUENCE</scope>
    <source>
        <strain evidence="2">ARSEF 373</strain>
    </source>
</reference>
<accession>A0AAV2Z2D3</accession>
<feature type="region of interest" description="Disordered" evidence="1">
    <location>
        <begin position="339"/>
        <end position="369"/>
    </location>
</feature>
<sequence length="418" mass="47351">MNGFFTDNQTKQKAYDRYYNAMAKSDFVQGAKLKAMIQQQALDDASSDSLANLFQQVRSKSRDYDYDQITSKLTKKAPKPVKGPKSSIYDVYETPKPKSSGKVKFVPQVTDTDVTMATPSPGKSSKKILNDVVMTSPMISPPPSKKAEELPPIIAPKSISPPPKIGKIKFKPEVTDTHLTADELEEKAPIPQTPAIQIPTQPKSSPVLSPKAITKYKSLLHSGRKSVRFLIQNQEFDAEAESPKYFDALLTEKPTKRALTLSQAMDKIDKMHKLDDLKATITEMVDRFDEDTKRGSKRPRDIKVEIKAYFSKKNKFEYLDDEEKSVTSDAIVEIVESAKKNEKRKREATPANFTPSDLREIKKRGVKKTPTKELMRAIEYIRAPDVERKLSFNDDSSEDSFDEDAFDKEIEEELKQRK</sequence>
<gene>
    <name evidence="2" type="ORF">N0F65_006465</name>
</gene>
<name>A0AAV2Z2D3_9STRA</name>
<dbReference type="AlphaFoldDB" id="A0AAV2Z2D3"/>
<feature type="compositionally biased region" description="Basic and acidic residues" evidence="1">
    <location>
        <begin position="339"/>
        <end position="348"/>
    </location>
</feature>
<evidence type="ECO:0000256" key="1">
    <source>
        <dbReference type="SAM" id="MobiDB-lite"/>
    </source>
</evidence>